<dbReference type="Gene3D" id="1.10.3720.10">
    <property type="entry name" value="MetI-like"/>
    <property type="match status" value="1"/>
</dbReference>
<dbReference type="Proteomes" id="UP000234790">
    <property type="component" value="Chromosome"/>
</dbReference>
<evidence type="ECO:0000259" key="10">
    <source>
        <dbReference type="PROSITE" id="PS50928"/>
    </source>
</evidence>
<feature type="transmembrane region" description="Helical" evidence="8">
    <location>
        <begin position="225"/>
        <end position="247"/>
    </location>
</feature>
<comment type="similarity">
    <text evidence="2">Belongs to the binding-protein-dependent transport system permease family. CysTW subfamily.</text>
</comment>
<dbReference type="PANTHER" id="PTHR43848:SF2">
    <property type="entry name" value="PUTRESCINE TRANSPORT SYSTEM PERMEASE PROTEIN POTI"/>
    <property type="match status" value="1"/>
</dbReference>
<keyword evidence="12" id="KW-1185">Reference proteome</keyword>
<dbReference type="CDD" id="cd06261">
    <property type="entry name" value="TM_PBP2"/>
    <property type="match status" value="1"/>
</dbReference>
<evidence type="ECO:0000313" key="12">
    <source>
        <dbReference type="Proteomes" id="UP000234790"/>
    </source>
</evidence>
<feature type="coiled-coil region" evidence="9">
    <location>
        <begin position="494"/>
        <end position="557"/>
    </location>
</feature>
<dbReference type="PROSITE" id="PS50928">
    <property type="entry name" value="ABC_TM1"/>
    <property type="match status" value="1"/>
</dbReference>
<dbReference type="GO" id="GO:0019808">
    <property type="term" value="F:polyamine binding"/>
    <property type="evidence" value="ECO:0007669"/>
    <property type="project" value="InterPro"/>
</dbReference>
<feature type="transmembrane region" description="Helical" evidence="8">
    <location>
        <begin position="59"/>
        <end position="82"/>
    </location>
</feature>
<dbReference type="GO" id="GO:0042597">
    <property type="term" value="C:periplasmic space"/>
    <property type="evidence" value="ECO:0007669"/>
    <property type="project" value="InterPro"/>
</dbReference>
<proteinExistence type="inferred from homology"/>
<dbReference type="GO" id="GO:0015846">
    <property type="term" value="P:polyamine transport"/>
    <property type="evidence" value="ECO:0007669"/>
    <property type="project" value="InterPro"/>
</dbReference>
<dbReference type="NCBIfam" id="NF043073">
    <property type="entry name" value="MMSYN1_0195"/>
    <property type="match status" value="1"/>
</dbReference>
<evidence type="ECO:0000256" key="7">
    <source>
        <dbReference type="ARBA" id="ARBA00023136"/>
    </source>
</evidence>
<evidence type="ECO:0000256" key="2">
    <source>
        <dbReference type="ARBA" id="ARBA00007069"/>
    </source>
</evidence>
<protein>
    <submittedName>
        <fullName evidence="11">Spermidine/putrescine ABC transporter permease</fullName>
    </submittedName>
</protein>
<evidence type="ECO:0000256" key="4">
    <source>
        <dbReference type="ARBA" id="ARBA00022475"/>
    </source>
</evidence>
<dbReference type="InterPro" id="IPR035906">
    <property type="entry name" value="MetI-like_sf"/>
</dbReference>
<evidence type="ECO:0000256" key="5">
    <source>
        <dbReference type="ARBA" id="ARBA00022692"/>
    </source>
</evidence>
<evidence type="ECO:0000313" key="11">
    <source>
        <dbReference type="EMBL" id="AUM62388.1"/>
    </source>
</evidence>
<dbReference type="AlphaFoldDB" id="A0A2K9LTH3"/>
<dbReference type="OrthoDB" id="9782004at2"/>
<feature type="coiled-coil region" evidence="9">
    <location>
        <begin position="369"/>
        <end position="396"/>
    </location>
</feature>
<organism evidence="11 12">
    <name type="scientific">Spiroplasma monobiae MQ-1</name>
    <dbReference type="NCBI Taxonomy" id="1336748"/>
    <lineage>
        <taxon>Bacteria</taxon>
        <taxon>Bacillati</taxon>
        <taxon>Mycoplasmatota</taxon>
        <taxon>Mollicutes</taxon>
        <taxon>Entomoplasmatales</taxon>
        <taxon>Spiroplasmataceae</taxon>
        <taxon>Spiroplasma</taxon>
    </lineage>
</organism>
<dbReference type="InterPro" id="IPR001188">
    <property type="entry name" value="Sperm_putr-bd"/>
</dbReference>
<dbReference type="GO" id="GO:0005886">
    <property type="term" value="C:plasma membrane"/>
    <property type="evidence" value="ECO:0007669"/>
    <property type="project" value="UniProtKB-SubCell"/>
</dbReference>
<feature type="transmembrane region" description="Helical" evidence="8">
    <location>
        <begin position="103"/>
        <end position="121"/>
    </location>
</feature>
<dbReference type="SUPFAM" id="SSF53850">
    <property type="entry name" value="Periplasmic binding protein-like II"/>
    <property type="match status" value="1"/>
</dbReference>
<dbReference type="Pfam" id="PF00528">
    <property type="entry name" value="BPD_transp_1"/>
    <property type="match status" value="1"/>
</dbReference>
<dbReference type="InterPro" id="IPR050022">
    <property type="entry name" value="MMSYN1_0195-like"/>
</dbReference>
<keyword evidence="9" id="KW-0175">Coiled coil</keyword>
<dbReference type="GO" id="GO:0055085">
    <property type="term" value="P:transmembrane transport"/>
    <property type="evidence" value="ECO:0007669"/>
    <property type="project" value="InterPro"/>
</dbReference>
<dbReference type="Pfam" id="PF02030">
    <property type="entry name" value="Lipoprotein_8"/>
    <property type="match status" value="1"/>
</dbReference>
<feature type="domain" description="ABC transmembrane type-1" evidence="10">
    <location>
        <begin position="59"/>
        <end position="250"/>
    </location>
</feature>
<keyword evidence="4" id="KW-1003">Cell membrane</keyword>
<dbReference type="RefSeq" id="WP_101780441.1">
    <property type="nucleotide sequence ID" value="NZ_CP025543.1"/>
</dbReference>
<sequence>MKKFIKSSYFLIMMLFIYVPIAVMILFSFNSGNSTSSWSGFSLEWYSKLITNSPFMKSITVSLFVAMVSTIISLIIGMMAVVGLTKIRKRTADNWVRIANIPLVNADVITAVGLMLIFVLAGVKFGIVTLIAAHVSFNVPYVIITVLPFMNRIDKNVLEASKDLGGNQRQTFYKVVLPILTPCIITAAAICFAMSFDDFIISYFTGGGQTNVSTFIYTAKRMQPYINAFGTLLVASIVFIILVWNIITFSIQRSKEVKLQIKKGEYKIKLISKIENEILYLQNCLSTGTKIERSKNLKLLAQYRLLKFQIRALNNKNNNKKISKLEWKKELISSEIKSEKRYFTIFKKLNIKKSQIESKIKLMTNDKKIKRYEQVLSKLDRKINKYDKEIEWINNRNEIDKERSHDIGQQIVDLKEELAGLENPSAKLVSWYNKKIKVLSIKRDSLLEGRNQYKLRVTIEKLALIQKDNQEKSEIKYKQFKEIEEKVFRKISLVESIDKQIEFLDKENENYKNKLAELKTLRKEKLEDATEDLRSKLATSEEKLDKVNKHVKAKKDKYFPDVLEENYVPKSNRWIKRNWKQLTMGTALLGSFSLLTTAYVMNNIYDLTIGNWGSYIDPELITEFEQETGLKVNYQQYDSNESLYNKTYTFNYDIMVPSDYMVEKLATEGGLQRIDWCKVENIAAPDGRTNPQECEEVVETETENEVREGQNDDGYELHYNEGIRKVHENSEFTDAEGVESNLLDYSIPWFWGDVRIVFNLGEYENGKFIHNEPLVEFLSAKGVIEENKDENNNPNENYENEPYIVNEDKLSWNILWEAANANFNLALNEDPKNVFMYGFQKLYGTVQAEDNLAINDLNNKISKQQQVDNVSKEIDTLVSHRNVGLYGDQLLDKVHDKDFDIAVMYNGDLIYAMQDDFESEAEEDSISNLENENESNDYKFTVVSGVPDANLQQNVFIDGEKVNKESTNLWSDNLVISSVNSNLDATYKFINFMYEREAQKALIDETGMPTAFDEMLDYGMKQGDEWAKWFTPSNRGSAFGFDEKIDNYLVDKFNQIISTKH</sequence>
<feature type="transmembrane region" description="Helical" evidence="8">
    <location>
        <begin position="9"/>
        <end position="29"/>
    </location>
</feature>
<feature type="transmembrane region" description="Helical" evidence="8">
    <location>
        <begin position="171"/>
        <end position="196"/>
    </location>
</feature>
<keyword evidence="6 8" id="KW-1133">Transmembrane helix</keyword>
<keyword evidence="3 8" id="KW-0813">Transport</keyword>
<dbReference type="PANTHER" id="PTHR43848">
    <property type="entry name" value="PUTRESCINE TRANSPORT SYSTEM PERMEASE PROTEIN POTI"/>
    <property type="match status" value="1"/>
</dbReference>
<comment type="subcellular location">
    <subcellularLocation>
        <location evidence="1 8">Cell membrane</location>
        <topology evidence="1 8">Multi-pass membrane protein</topology>
    </subcellularLocation>
</comment>
<dbReference type="KEGG" id="smoo:SMONO_v1c01370"/>
<evidence type="ECO:0000256" key="8">
    <source>
        <dbReference type="RuleBase" id="RU363032"/>
    </source>
</evidence>
<keyword evidence="5 8" id="KW-0812">Transmembrane</keyword>
<dbReference type="PRINTS" id="PR00909">
    <property type="entry name" value="SPERMDNBNDNG"/>
</dbReference>
<keyword evidence="7 8" id="KW-0472">Membrane</keyword>
<dbReference type="SUPFAM" id="SSF161098">
    <property type="entry name" value="MetI-like"/>
    <property type="match status" value="1"/>
</dbReference>
<evidence type="ECO:0000256" key="3">
    <source>
        <dbReference type="ARBA" id="ARBA00022448"/>
    </source>
</evidence>
<gene>
    <name evidence="11" type="primary">potC</name>
    <name evidence="11" type="ORF">SMONO_v1c01370</name>
</gene>
<feature type="transmembrane region" description="Helical" evidence="8">
    <location>
        <begin position="127"/>
        <end position="150"/>
    </location>
</feature>
<name>A0A2K9LTH3_SPISQ</name>
<accession>A0A2K9LTH3</accession>
<evidence type="ECO:0000256" key="9">
    <source>
        <dbReference type="SAM" id="Coils"/>
    </source>
</evidence>
<dbReference type="InterPro" id="IPR000515">
    <property type="entry name" value="MetI-like"/>
</dbReference>
<dbReference type="EMBL" id="CP025543">
    <property type="protein sequence ID" value="AUM62388.1"/>
    <property type="molecule type" value="Genomic_DNA"/>
</dbReference>
<dbReference type="Gene3D" id="3.40.190.10">
    <property type="entry name" value="Periplasmic binding protein-like II"/>
    <property type="match status" value="2"/>
</dbReference>
<reference evidence="11 12" key="1">
    <citation type="submission" date="2017-12" db="EMBL/GenBank/DDBJ databases">
        <title>Complete genome sequence of Spiroplasma monobiae MQ-1 (ATCC 33825).</title>
        <authorList>
            <person name="Tsai Y.-M."/>
            <person name="Lo W.-S."/>
            <person name="Wu P.-S."/>
            <person name="Cho S.-T."/>
            <person name="Kuo C.-H."/>
        </authorList>
    </citation>
    <scope>NUCLEOTIDE SEQUENCE [LARGE SCALE GENOMIC DNA]</scope>
    <source>
        <strain evidence="11 12">MQ-1</strain>
    </source>
</reference>
<evidence type="ECO:0000256" key="1">
    <source>
        <dbReference type="ARBA" id="ARBA00004651"/>
    </source>
</evidence>
<evidence type="ECO:0000256" key="6">
    <source>
        <dbReference type="ARBA" id="ARBA00022989"/>
    </source>
</evidence>
<dbReference type="InterPro" id="IPR051789">
    <property type="entry name" value="Bact_Polyamine_Transport"/>
</dbReference>